<dbReference type="FunFam" id="3.30.70.270:FF:000001">
    <property type="entry name" value="Diguanylate cyclase domain protein"/>
    <property type="match status" value="1"/>
</dbReference>
<dbReference type="Pfam" id="PF00990">
    <property type="entry name" value="GGDEF"/>
    <property type="match status" value="1"/>
</dbReference>
<dbReference type="STRING" id="1331007.AALB_0542"/>
<dbReference type="CDD" id="cd01949">
    <property type="entry name" value="GGDEF"/>
    <property type="match status" value="1"/>
</dbReference>
<dbReference type="PANTHER" id="PTHR45138:SF9">
    <property type="entry name" value="DIGUANYLATE CYCLASE DGCM-RELATED"/>
    <property type="match status" value="1"/>
</dbReference>
<feature type="transmembrane region" description="Helical" evidence="4">
    <location>
        <begin position="21"/>
        <end position="42"/>
    </location>
</feature>
<evidence type="ECO:0000256" key="4">
    <source>
        <dbReference type="SAM" id="Phobius"/>
    </source>
</evidence>
<keyword evidence="4" id="KW-0812">Transmembrane</keyword>
<reference evidence="6" key="1">
    <citation type="journal article" date="2013" name="Genome Announc.">
        <title>Draft Genome Sequence of Agarivorans albus Strain MKT 106T, an Agarolytic Marine Bacterium.</title>
        <authorList>
            <person name="Yasuike M."/>
            <person name="Nakamura Y."/>
            <person name="Kai W."/>
            <person name="Fujiwara A."/>
            <person name="Fukui Y."/>
            <person name="Satomi M."/>
            <person name="Sano M."/>
        </authorList>
    </citation>
    <scope>NUCLEOTIDE SEQUENCE [LARGE SCALE GENOMIC DNA]</scope>
</reference>
<dbReference type="InterPro" id="IPR043128">
    <property type="entry name" value="Rev_trsase/Diguanyl_cyclase"/>
</dbReference>
<evidence type="ECO:0000259" key="5">
    <source>
        <dbReference type="PROSITE" id="PS50887"/>
    </source>
</evidence>
<feature type="domain" description="GGDEF" evidence="5">
    <location>
        <begin position="241"/>
        <end position="378"/>
    </location>
</feature>
<dbReference type="Gene3D" id="3.30.70.270">
    <property type="match status" value="1"/>
</dbReference>
<dbReference type="PROSITE" id="PS50887">
    <property type="entry name" value="GGDEF"/>
    <property type="match status" value="1"/>
</dbReference>
<keyword evidence="4" id="KW-1133">Transmembrane helix</keyword>
<dbReference type="GO" id="GO:1902201">
    <property type="term" value="P:negative regulation of bacterial-type flagellum-dependent cell motility"/>
    <property type="evidence" value="ECO:0007669"/>
    <property type="project" value="TreeGrafter"/>
</dbReference>
<comment type="caution">
    <text evidence="6">The sequence shown here is derived from an EMBL/GenBank/DDBJ whole genome shotgun (WGS) entry which is preliminary data.</text>
</comment>
<evidence type="ECO:0000313" key="7">
    <source>
        <dbReference type="Proteomes" id="UP000014461"/>
    </source>
</evidence>
<keyword evidence="4" id="KW-0472">Membrane</keyword>
<dbReference type="SMART" id="SM00267">
    <property type="entry name" value="GGDEF"/>
    <property type="match status" value="1"/>
</dbReference>
<evidence type="ECO:0000313" key="6">
    <source>
        <dbReference type="EMBL" id="GAD00462.1"/>
    </source>
</evidence>
<comment type="cofactor">
    <cofactor evidence="1">
        <name>Mg(2+)</name>
        <dbReference type="ChEBI" id="CHEBI:18420"/>
    </cofactor>
</comment>
<evidence type="ECO:0000256" key="3">
    <source>
        <dbReference type="ARBA" id="ARBA00034247"/>
    </source>
</evidence>
<evidence type="ECO:0000256" key="1">
    <source>
        <dbReference type="ARBA" id="ARBA00001946"/>
    </source>
</evidence>
<dbReference type="InterPro" id="IPR000160">
    <property type="entry name" value="GGDEF_dom"/>
</dbReference>
<protein>
    <recommendedName>
        <fullName evidence="2">diguanylate cyclase</fullName>
        <ecNumber evidence="2">2.7.7.65</ecNumber>
    </recommendedName>
</protein>
<dbReference type="NCBIfam" id="TIGR00254">
    <property type="entry name" value="GGDEF"/>
    <property type="match status" value="1"/>
</dbReference>
<feature type="transmembrane region" description="Helical" evidence="4">
    <location>
        <begin position="136"/>
        <end position="152"/>
    </location>
</feature>
<feature type="transmembrane region" description="Helical" evidence="4">
    <location>
        <begin position="158"/>
        <end position="176"/>
    </location>
</feature>
<keyword evidence="7" id="KW-1185">Reference proteome</keyword>
<dbReference type="InterPro" id="IPR029787">
    <property type="entry name" value="Nucleotide_cyclase"/>
</dbReference>
<dbReference type="AlphaFoldDB" id="R9PGJ0"/>
<dbReference type="PANTHER" id="PTHR45138">
    <property type="entry name" value="REGULATORY COMPONENTS OF SENSORY TRANSDUCTION SYSTEM"/>
    <property type="match status" value="1"/>
</dbReference>
<gene>
    <name evidence="6" type="ORF">AALB_0542</name>
</gene>
<dbReference type="GO" id="GO:0052621">
    <property type="term" value="F:diguanylate cyclase activity"/>
    <property type="evidence" value="ECO:0007669"/>
    <property type="project" value="UniProtKB-EC"/>
</dbReference>
<organism evidence="6 7">
    <name type="scientific">Agarivorans albus MKT 106</name>
    <dbReference type="NCBI Taxonomy" id="1331007"/>
    <lineage>
        <taxon>Bacteria</taxon>
        <taxon>Pseudomonadati</taxon>
        <taxon>Pseudomonadota</taxon>
        <taxon>Gammaproteobacteria</taxon>
        <taxon>Alteromonadales</taxon>
        <taxon>Alteromonadaceae</taxon>
        <taxon>Agarivorans</taxon>
    </lineage>
</organism>
<feature type="transmembrane region" description="Helical" evidence="4">
    <location>
        <begin position="85"/>
        <end position="106"/>
    </location>
</feature>
<feature type="transmembrane region" description="Helical" evidence="4">
    <location>
        <begin position="112"/>
        <end position="131"/>
    </location>
</feature>
<dbReference type="Proteomes" id="UP000014461">
    <property type="component" value="Unassembled WGS sequence"/>
</dbReference>
<dbReference type="InterPro" id="IPR050469">
    <property type="entry name" value="Diguanylate_Cyclase"/>
</dbReference>
<feature type="transmembrane region" description="Helical" evidence="4">
    <location>
        <begin position="48"/>
        <end position="65"/>
    </location>
</feature>
<comment type="catalytic activity">
    <reaction evidence="3">
        <text>2 GTP = 3',3'-c-di-GMP + 2 diphosphate</text>
        <dbReference type="Rhea" id="RHEA:24898"/>
        <dbReference type="ChEBI" id="CHEBI:33019"/>
        <dbReference type="ChEBI" id="CHEBI:37565"/>
        <dbReference type="ChEBI" id="CHEBI:58805"/>
        <dbReference type="EC" id="2.7.7.65"/>
    </reaction>
</comment>
<dbReference type="EC" id="2.7.7.65" evidence="2"/>
<dbReference type="GO" id="GO:0043709">
    <property type="term" value="P:cell adhesion involved in single-species biofilm formation"/>
    <property type="evidence" value="ECO:0007669"/>
    <property type="project" value="TreeGrafter"/>
</dbReference>
<sequence length="381" mass="42245">MRNVQLQVNTENARYLLNNGRLVALMTVAYSLIWWCLFAPSLSSSLHLLWLFCMLALSAVFYFFARIQSEVIDDFVPAPQLTRYFSLATSSGVLWAVGILLFMPVLPASERLLLVVLVGALLSLVVVPNLLSIRSFNGFSIPLLLALLVSMVEASRTEWVACLVLLLSWGVLNIVLRRAETLVKANFSEGALNRAKALELADSHALMRHQSERDALTGLYNRAIFEQTLALHWRLSSRANTSLSLLLIDVDFFKPYNDHYGHVAGDQCLSKVANLFTQALQREDDIVARYGGEEFVMVLPNTDTKGALQVAGRVRTLMAEAKLRHEYSTAASYVTVSIGISCLIPVAQQSTKEIVDKADKALYRAKQLGRNQAVVAARGEV</sequence>
<dbReference type="EMBL" id="BARX01000002">
    <property type="protein sequence ID" value="GAD00462.1"/>
    <property type="molecule type" value="Genomic_DNA"/>
</dbReference>
<accession>R9PGJ0</accession>
<dbReference type="GO" id="GO:0005886">
    <property type="term" value="C:plasma membrane"/>
    <property type="evidence" value="ECO:0007669"/>
    <property type="project" value="TreeGrafter"/>
</dbReference>
<name>R9PGJ0_AGAAL</name>
<dbReference type="SUPFAM" id="SSF55073">
    <property type="entry name" value="Nucleotide cyclase"/>
    <property type="match status" value="1"/>
</dbReference>
<proteinExistence type="predicted"/>
<dbReference type="OrthoDB" id="9803824at2"/>
<evidence type="ECO:0000256" key="2">
    <source>
        <dbReference type="ARBA" id="ARBA00012528"/>
    </source>
</evidence>